<evidence type="ECO:0000313" key="4">
    <source>
        <dbReference type="EMBL" id="ORZ23790.1"/>
    </source>
</evidence>
<dbReference type="GO" id="GO:0008270">
    <property type="term" value="F:zinc ion binding"/>
    <property type="evidence" value="ECO:0007669"/>
    <property type="project" value="UniProtKB-KW"/>
</dbReference>
<evidence type="ECO:0000256" key="1">
    <source>
        <dbReference type="PROSITE-ProRule" id="PRU00723"/>
    </source>
</evidence>
<feature type="region of interest" description="Disordered" evidence="2">
    <location>
        <begin position="198"/>
        <end position="223"/>
    </location>
</feature>
<feature type="domain" description="C3H1-type" evidence="3">
    <location>
        <begin position="247"/>
        <end position="272"/>
    </location>
</feature>
<dbReference type="Proteomes" id="UP000193648">
    <property type="component" value="Unassembled WGS sequence"/>
</dbReference>
<gene>
    <name evidence="4" type="ORF">BCR41DRAFT_246351</name>
</gene>
<keyword evidence="1" id="KW-0863">Zinc-finger</keyword>
<feature type="compositionally biased region" description="Polar residues" evidence="2">
    <location>
        <begin position="203"/>
        <end position="223"/>
    </location>
</feature>
<name>A0A1Y2GU82_9FUNG</name>
<dbReference type="STRING" id="64571.A0A1Y2GU82"/>
<organism evidence="4 5">
    <name type="scientific">Lobosporangium transversale</name>
    <dbReference type="NCBI Taxonomy" id="64571"/>
    <lineage>
        <taxon>Eukaryota</taxon>
        <taxon>Fungi</taxon>
        <taxon>Fungi incertae sedis</taxon>
        <taxon>Mucoromycota</taxon>
        <taxon>Mortierellomycotina</taxon>
        <taxon>Mortierellomycetes</taxon>
        <taxon>Mortierellales</taxon>
        <taxon>Mortierellaceae</taxon>
        <taxon>Lobosporangium</taxon>
    </lineage>
</organism>
<dbReference type="InParanoid" id="A0A1Y2GU82"/>
<evidence type="ECO:0000256" key="2">
    <source>
        <dbReference type="SAM" id="MobiDB-lite"/>
    </source>
</evidence>
<reference evidence="4 5" key="1">
    <citation type="submission" date="2016-07" db="EMBL/GenBank/DDBJ databases">
        <title>Pervasive Adenine N6-methylation of Active Genes in Fungi.</title>
        <authorList>
            <consortium name="DOE Joint Genome Institute"/>
            <person name="Mondo S.J."/>
            <person name="Dannebaum R.O."/>
            <person name="Kuo R.C."/>
            <person name="Labutti K."/>
            <person name="Haridas S."/>
            <person name="Kuo A."/>
            <person name="Salamov A."/>
            <person name="Ahrendt S.R."/>
            <person name="Lipzen A."/>
            <person name="Sullivan W."/>
            <person name="Andreopoulos W.B."/>
            <person name="Clum A."/>
            <person name="Lindquist E."/>
            <person name="Daum C."/>
            <person name="Ramamoorthy G.K."/>
            <person name="Gryganskyi A."/>
            <person name="Culley D."/>
            <person name="Magnuson J.K."/>
            <person name="James T.Y."/>
            <person name="O'Malley M.A."/>
            <person name="Stajich J.E."/>
            <person name="Spatafora J.W."/>
            <person name="Visel A."/>
            <person name="Grigoriev I.V."/>
        </authorList>
    </citation>
    <scope>NUCLEOTIDE SEQUENCE [LARGE SCALE GENOMIC DNA]</scope>
    <source>
        <strain evidence="4 5">NRRL 3116</strain>
    </source>
</reference>
<accession>A0A1Y2GU82</accession>
<protein>
    <recommendedName>
        <fullName evidence="3">C3H1-type domain-containing protein</fullName>
    </recommendedName>
</protein>
<keyword evidence="5" id="KW-1185">Reference proteome</keyword>
<keyword evidence="1" id="KW-0862">Zinc</keyword>
<dbReference type="AlphaFoldDB" id="A0A1Y2GU82"/>
<feature type="region of interest" description="Disordered" evidence="2">
    <location>
        <begin position="97"/>
        <end position="124"/>
    </location>
</feature>
<dbReference type="RefSeq" id="XP_021883604.1">
    <property type="nucleotide sequence ID" value="XM_022020157.1"/>
</dbReference>
<dbReference type="PROSITE" id="PS50103">
    <property type="entry name" value="ZF_C3H1"/>
    <property type="match status" value="1"/>
</dbReference>
<feature type="region of interest" description="Disordered" evidence="2">
    <location>
        <begin position="272"/>
        <end position="308"/>
    </location>
</feature>
<dbReference type="InterPro" id="IPR000571">
    <property type="entry name" value="Znf_CCCH"/>
</dbReference>
<dbReference type="EMBL" id="MCFF01000009">
    <property type="protein sequence ID" value="ORZ23790.1"/>
    <property type="molecule type" value="Genomic_DNA"/>
</dbReference>
<feature type="compositionally biased region" description="Acidic residues" evidence="2">
    <location>
        <begin position="97"/>
        <end position="121"/>
    </location>
</feature>
<keyword evidence="1" id="KW-0479">Metal-binding</keyword>
<dbReference type="Gene3D" id="4.10.1000.40">
    <property type="match status" value="1"/>
</dbReference>
<sequence length="308" mass="34701">MQPEEDECAVARTIVLEESVDSTSVFVTVEDKEETTIITSTTADVTVDELSAVDIISTVTESTVEVQTDEQSSYEEIQDVGTNQDEVTVIPETVVETEEEREIEEVEEEEEEEEQEEELPSEFDREEILELVFERQIPVRRQMIRTSTMTEDSEEVDQADTPTTLVGEELELTKDTLQTLQEVSRVAKHSELNARAQEFKPSWLNSSQQAPVSRTAPSPTPTKQQAAKIMSRCNYWPNCTNKACKYTHPSQPCRDADNCRFGDRCVFIHPKDLTPRSKKSKNQQTGHGGRPSLTTMSSASSIESWAKA</sequence>
<proteinExistence type="predicted"/>
<comment type="caution">
    <text evidence="4">The sequence shown here is derived from an EMBL/GenBank/DDBJ whole genome shotgun (WGS) entry which is preliminary data.</text>
</comment>
<dbReference type="GeneID" id="33562001"/>
<evidence type="ECO:0000313" key="5">
    <source>
        <dbReference type="Proteomes" id="UP000193648"/>
    </source>
</evidence>
<feature type="zinc finger region" description="C3H1-type" evidence="1">
    <location>
        <begin position="247"/>
        <end position="272"/>
    </location>
</feature>
<feature type="compositionally biased region" description="Polar residues" evidence="2">
    <location>
        <begin position="292"/>
        <end position="308"/>
    </location>
</feature>
<evidence type="ECO:0000259" key="3">
    <source>
        <dbReference type="PROSITE" id="PS50103"/>
    </source>
</evidence>
<dbReference type="OrthoDB" id="438553at2759"/>
<dbReference type="Pfam" id="PF14608">
    <property type="entry name" value="zf-CCCH_2"/>
    <property type="match status" value="2"/>
</dbReference>